<dbReference type="PANTHER" id="PTHR43313">
    <property type="entry name" value="SHORT-CHAIN DEHYDROGENASE/REDUCTASE FAMILY 9C"/>
    <property type="match status" value="1"/>
</dbReference>
<dbReference type="SUPFAM" id="SSF51735">
    <property type="entry name" value="NAD(P)-binding Rossmann-fold domains"/>
    <property type="match status" value="2"/>
</dbReference>
<dbReference type="GO" id="GO:0016491">
    <property type="term" value="F:oxidoreductase activity"/>
    <property type="evidence" value="ECO:0007669"/>
    <property type="project" value="TreeGrafter"/>
</dbReference>
<evidence type="ECO:0000313" key="3">
    <source>
        <dbReference type="Proteomes" id="UP000790347"/>
    </source>
</evidence>
<accession>A0A922HNI8</accession>
<comment type="caution">
    <text evidence="2">The sequence shown here is derived from an EMBL/GenBank/DDBJ whole genome shotgun (WGS) entry which is preliminary data.</text>
</comment>
<reference evidence="2" key="2">
    <citation type="journal article" date="2022" name="Res Sq">
        <title>Comparative Genomics Reveals Insights into the Divergent Evolution of Astigmatic Mites and Household Pest Adaptations.</title>
        <authorList>
            <person name="Xiong Q."/>
            <person name="Wan A.T.-Y."/>
            <person name="Liu X.-Y."/>
            <person name="Fung C.S.-H."/>
            <person name="Xiao X."/>
            <person name="Malainual N."/>
            <person name="Hou J."/>
            <person name="Wang L."/>
            <person name="Wang M."/>
            <person name="Yang K."/>
            <person name="Cui Y."/>
            <person name="Leung E."/>
            <person name="Nong W."/>
            <person name="Shin S.-K."/>
            <person name="Au S."/>
            <person name="Jeong K.Y."/>
            <person name="Chew F.T."/>
            <person name="Hui J."/>
            <person name="Leung T.F."/>
            <person name="Tungtrongchitr A."/>
            <person name="Zhong N."/>
            <person name="Liu Z."/>
            <person name="Tsui S."/>
        </authorList>
    </citation>
    <scope>NUCLEOTIDE SEQUENCE</scope>
    <source>
        <strain evidence="2">Derf</strain>
        <tissue evidence="2">Whole organism</tissue>
    </source>
</reference>
<keyword evidence="3" id="KW-1185">Reference proteome</keyword>
<feature type="transmembrane region" description="Helical" evidence="1">
    <location>
        <begin position="28"/>
        <end position="49"/>
    </location>
</feature>
<dbReference type="InterPro" id="IPR036291">
    <property type="entry name" value="NAD(P)-bd_dom_sf"/>
</dbReference>
<dbReference type="Proteomes" id="UP000790347">
    <property type="component" value="Unassembled WGS sequence"/>
</dbReference>
<gene>
    <name evidence="2" type="primary">PEX2</name>
    <name evidence="2" type="ORF">DERF_014752</name>
</gene>
<protein>
    <submittedName>
        <fullName evidence="2">Peroxisome assembly protein (Peroxin-2), variant 5</fullName>
    </submittedName>
</protein>
<dbReference type="PANTHER" id="PTHR43313:SF36">
    <property type="entry name" value="D-BETA-HYDROXYBUTYRATE DEHYDROGENASE, MITOCHONDRIAL"/>
    <property type="match status" value="1"/>
</dbReference>
<dbReference type="GO" id="GO:0008202">
    <property type="term" value="P:steroid metabolic process"/>
    <property type="evidence" value="ECO:0007669"/>
    <property type="project" value="TreeGrafter"/>
</dbReference>
<proteinExistence type="predicted"/>
<feature type="transmembrane region" description="Helical" evidence="1">
    <location>
        <begin position="5"/>
        <end position="22"/>
    </location>
</feature>
<keyword evidence="1" id="KW-1133">Transmembrane helix</keyword>
<reference evidence="2" key="1">
    <citation type="submission" date="2013-05" db="EMBL/GenBank/DDBJ databases">
        <authorList>
            <person name="Yim A.K.Y."/>
            <person name="Chan T.F."/>
            <person name="Ji K.M."/>
            <person name="Liu X.Y."/>
            <person name="Zhou J.W."/>
            <person name="Li R.Q."/>
            <person name="Yang K.Y."/>
            <person name="Li J."/>
            <person name="Li M."/>
            <person name="Law P.T.W."/>
            <person name="Wu Y.L."/>
            <person name="Cai Z.L."/>
            <person name="Qin H."/>
            <person name="Bao Y."/>
            <person name="Leung R.K.K."/>
            <person name="Ng P.K.S."/>
            <person name="Zou J."/>
            <person name="Zhong X.J."/>
            <person name="Ran P.X."/>
            <person name="Zhong N.S."/>
            <person name="Liu Z.G."/>
            <person name="Tsui S.K.W."/>
        </authorList>
    </citation>
    <scope>NUCLEOTIDE SEQUENCE</scope>
    <source>
        <strain evidence="2">Derf</strain>
        <tissue evidence="2">Whole organism</tissue>
    </source>
</reference>
<sequence>MFYRLLKYVIPTFIGTYILWYLMKPEWLNQFCIICFLLIISWTIGYYFYDLFEQKTIDSMMNKIILITGCDTGFGNRLAYRLDRMGFHVYAGVLFPLGDDVQQLQQKCSNRLKIMRMDVTEPKEVNNVVEQIKQSGMPLWALVNNAGIGISVPFDWGNDIDVYRKVFDVNIFGVVRVTKSCMPLLRRSRGRIINVASAAGRMPAQWMGHYCMTKHNVRIFSDILRRELIGTGIKVITIEPSFFRTQIVNFDLIDKQRAKIFNETPDDIRQSYGGEKYLKCMNASNQLIMNITHDGIDQVIQAMINGIIRKYPKIYYRCCTNMELFTIWAASHLPEILLDSFTHIYNDRLYRQFKIVNLFHVVVLIIKMMSMLRKLFRYFIPSFIGTYLLWYLLNPVWFNHFCIICFLSIISWTMAYYFYEMLNQETIDPSGKIVLVTGCDSGFGNQIAYRLDQLGFHVYAGVLFPDDDGAQQLRQKCSKRLRILKMDVTKQEEVDNVVEQIKQSGMPLWALVNNAGVAILVPFDWGNDIDVYRKVFDVNIFGVVRVTKSCMPLLRQSKGRIINVASVCDRLTMTWTGHYCMTKHCVRVFSDVIRRETINSGVKVITLEPAMFPTNMTNFERLRRLREKIFDETHEEIRRVYGKNYMQNFNDIYSKLALMEHKSLDLVINAMINGIVLCHPKLYYRCGNYKDLLVFWAISYLPEILLDCLFDKAFTYCTQGKYKKWN</sequence>
<dbReference type="EMBL" id="ASGP02000008">
    <property type="protein sequence ID" value="KAH9494033.1"/>
    <property type="molecule type" value="Genomic_DNA"/>
</dbReference>
<evidence type="ECO:0000256" key="1">
    <source>
        <dbReference type="SAM" id="Phobius"/>
    </source>
</evidence>
<feature type="transmembrane region" description="Helical" evidence="1">
    <location>
        <begin position="398"/>
        <end position="419"/>
    </location>
</feature>
<keyword evidence="1" id="KW-0472">Membrane</keyword>
<name>A0A922HNI8_DERFA</name>
<dbReference type="AlphaFoldDB" id="A0A922HNI8"/>
<organism evidence="2 3">
    <name type="scientific">Dermatophagoides farinae</name>
    <name type="common">American house dust mite</name>
    <dbReference type="NCBI Taxonomy" id="6954"/>
    <lineage>
        <taxon>Eukaryota</taxon>
        <taxon>Metazoa</taxon>
        <taxon>Ecdysozoa</taxon>
        <taxon>Arthropoda</taxon>
        <taxon>Chelicerata</taxon>
        <taxon>Arachnida</taxon>
        <taxon>Acari</taxon>
        <taxon>Acariformes</taxon>
        <taxon>Sarcoptiformes</taxon>
        <taxon>Astigmata</taxon>
        <taxon>Psoroptidia</taxon>
        <taxon>Analgoidea</taxon>
        <taxon>Pyroglyphidae</taxon>
        <taxon>Dermatophagoidinae</taxon>
        <taxon>Dermatophagoides</taxon>
    </lineage>
</organism>
<keyword evidence="1" id="KW-0812">Transmembrane</keyword>
<dbReference type="InterPro" id="IPR002347">
    <property type="entry name" value="SDR_fam"/>
</dbReference>
<dbReference type="Pfam" id="PF00106">
    <property type="entry name" value="adh_short"/>
    <property type="match status" value="2"/>
</dbReference>
<dbReference type="PRINTS" id="PR00081">
    <property type="entry name" value="GDHRDH"/>
</dbReference>
<dbReference type="Gene3D" id="3.40.50.720">
    <property type="entry name" value="NAD(P)-binding Rossmann-like Domain"/>
    <property type="match status" value="2"/>
</dbReference>
<feature type="transmembrane region" description="Helical" evidence="1">
    <location>
        <begin position="375"/>
        <end position="392"/>
    </location>
</feature>
<evidence type="ECO:0000313" key="2">
    <source>
        <dbReference type="EMBL" id="KAH9494033.1"/>
    </source>
</evidence>